<reference evidence="1" key="1">
    <citation type="submission" date="2015-12" db="EMBL/GenBank/DDBJ databases">
        <title>Update maize B73 reference genome by single molecule sequencing technologies.</title>
        <authorList>
            <consortium name="Maize Genome Sequencing Project"/>
            <person name="Ware D."/>
        </authorList>
    </citation>
    <scope>NUCLEOTIDE SEQUENCE [LARGE SCALE GENOMIC DNA]</scope>
    <source>
        <tissue evidence="1">Seedling</tissue>
    </source>
</reference>
<accession>A0A1D6KBL6</accession>
<evidence type="ECO:0000313" key="1">
    <source>
        <dbReference type="EMBL" id="ONM00713.1"/>
    </source>
</evidence>
<dbReference type="InParanoid" id="A0A1D6KBL6"/>
<organism evidence="1">
    <name type="scientific">Zea mays</name>
    <name type="common">Maize</name>
    <dbReference type="NCBI Taxonomy" id="4577"/>
    <lineage>
        <taxon>Eukaryota</taxon>
        <taxon>Viridiplantae</taxon>
        <taxon>Streptophyta</taxon>
        <taxon>Embryophyta</taxon>
        <taxon>Tracheophyta</taxon>
        <taxon>Spermatophyta</taxon>
        <taxon>Magnoliopsida</taxon>
        <taxon>Liliopsida</taxon>
        <taxon>Poales</taxon>
        <taxon>Poaceae</taxon>
        <taxon>PACMAD clade</taxon>
        <taxon>Panicoideae</taxon>
        <taxon>Andropogonodae</taxon>
        <taxon>Andropogoneae</taxon>
        <taxon>Tripsacinae</taxon>
        <taxon>Zea</taxon>
    </lineage>
</organism>
<sequence length="12" mass="1441">MMSMLRVFISIL</sequence>
<dbReference type="EMBL" id="CM007647">
    <property type="protein sequence ID" value="ONM00713.1"/>
    <property type="molecule type" value="Genomic_DNA"/>
</dbReference>
<proteinExistence type="predicted"/>
<gene>
    <name evidence="1" type="ORF">ZEAMMB73_Zm00001d030279</name>
</gene>
<dbReference type="EMBL" id="CM007647">
    <property type="protein sequence ID" value="ONM00714.1"/>
    <property type="molecule type" value="Genomic_DNA"/>
</dbReference>
<protein>
    <submittedName>
        <fullName evidence="1">Uncharacterized protein</fullName>
    </submittedName>
</protein>
<name>A0A1D6KBL6_MAIZE</name>